<evidence type="ECO:0000256" key="5">
    <source>
        <dbReference type="ARBA" id="ARBA00022741"/>
    </source>
</evidence>
<evidence type="ECO:0000256" key="9">
    <source>
        <dbReference type="ARBA" id="ARBA00022840"/>
    </source>
</evidence>
<evidence type="ECO:0000259" key="12">
    <source>
        <dbReference type="PROSITE" id="PS51192"/>
    </source>
</evidence>
<dbReference type="AlphaFoldDB" id="A0A7L9J2Z1"/>
<comment type="catalytic activity">
    <reaction evidence="1 11">
        <text>Endonucleolytic cleavage of DNA to give random double-stranded fragments with terminal 5'-phosphates, ATP is simultaneously hydrolyzed.</text>
        <dbReference type="EC" id="3.1.21.3"/>
    </reaction>
</comment>
<dbReference type="InterPro" id="IPR007409">
    <property type="entry name" value="Restrct_endonuc_type1_HsdR_N"/>
</dbReference>
<evidence type="ECO:0000256" key="3">
    <source>
        <dbReference type="ARBA" id="ARBA00011296"/>
    </source>
</evidence>
<evidence type="ECO:0000256" key="7">
    <source>
        <dbReference type="ARBA" id="ARBA00022759"/>
    </source>
</evidence>
<evidence type="ECO:0000256" key="1">
    <source>
        <dbReference type="ARBA" id="ARBA00000851"/>
    </source>
</evidence>
<dbReference type="CDD" id="cd18030">
    <property type="entry name" value="DEXHc_RE_I_HsdR"/>
    <property type="match status" value="1"/>
</dbReference>
<dbReference type="GO" id="GO:0009307">
    <property type="term" value="P:DNA restriction-modification system"/>
    <property type="evidence" value="ECO:0007669"/>
    <property type="project" value="UniProtKB-KW"/>
</dbReference>
<evidence type="ECO:0000313" key="14">
    <source>
        <dbReference type="Proteomes" id="UP000593998"/>
    </source>
</evidence>
<keyword evidence="6 11" id="KW-0680">Restriction system</keyword>
<dbReference type="PROSITE" id="PS51192">
    <property type="entry name" value="HELICASE_ATP_BIND_1"/>
    <property type="match status" value="1"/>
</dbReference>
<protein>
    <recommendedName>
        <fullName evidence="11">Type I restriction enzyme endonuclease subunit</fullName>
        <shortName evidence="11">R protein</shortName>
        <ecNumber evidence="11">3.1.21.3</ecNumber>
    </recommendedName>
</protein>
<dbReference type="SUPFAM" id="SSF52540">
    <property type="entry name" value="P-loop containing nucleoside triphosphate hydrolases"/>
    <property type="match status" value="1"/>
</dbReference>
<name>A0A7L9J2Z1_9MICO</name>
<organism evidence="13 14">
    <name type="scientific">Janibacter indicus</name>
    <dbReference type="NCBI Taxonomy" id="857417"/>
    <lineage>
        <taxon>Bacteria</taxon>
        <taxon>Bacillati</taxon>
        <taxon>Actinomycetota</taxon>
        <taxon>Actinomycetes</taxon>
        <taxon>Micrococcales</taxon>
        <taxon>Intrasporangiaceae</taxon>
        <taxon>Janibacter</taxon>
    </lineage>
</organism>
<dbReference type="PANTHER" id="PTHR30195:SF15">
    <property type="entry name" value="TYPE I RESTRICTION ENZYME HINDI ENDONUCLEASE SUBUNIT"/>
    <property type="match status" value="1"/>
</dbReference>
<comment type="similarity">
    <text evidence="2 11">Belongs to the HsdR family.</text>
</comment>
<dbReference type="EC" id="3.1.21.3" evidence="11"/>
<evidence type="ECO:0000313" key="13">
    <source>
        <dbReference type="EMBL" id="QOK23976.1"/>
    </source>
</evidence>
<dbReference type="REBASE" id="449140">
    <property type="entry name" value="JinTT2ORF6250P"/>
</dbReference>
<gene>
    <name evidence="13" type="ORF">IGS73_06260</name>
</gene>
<evidence type="ECO:0000256" key="2">
    <source>
        <dbReference type="ARBA" id="ARBA00008598"/>
    </source>
</evidence>
<dbReference type="CDD" id="cd22332">
    <property type="entry name" value="HsdR_N"/>
    <property type="match status" value="1"/>
</dbReference>
<evidence type="ECO:0000256" key="6">
    <source>
        <dbReference type="ARBA" id="ARBA00022747"/>
    </source>
</evidence>
<dbReference type="Pfam" id="PF22679">
    <property type="entry name" value="T1R_D3-like"/>
    <property type="match status" value="1"/>
</dbReference>
<keyword evidence="8 11" id="KW-0378">Hydrolase</keyword>
<dbReference type="Gene3D" id="3.40.50.300">
    <property type="entry name" value="P-loop containing nucleotide triphosphate hydrolases"/>
    <property type="match status" value="2"/>
</dbReference>
<dbReference type="InterPro" id="IPR021810">
    <property type="entry name" value="T1RH-like_C"/>
</dbReference>
<dbReference type="PANTHER" id="PTHR30195">
    <property type="entry name" value="TYPE I SITE-SPECIFIC DEOXYRIBONUCLEASE PROTEIN SUBUNIT M AND R"/>
    <property type="match status" value="1"/>
</dbReference>
<dbReference type="InterPro" id="IPR051268">
    <property type="entry name" value="Type-I_R_enzyme_R_subunit"/>
</dbReference>
<dbReference type="RefSeq" id="WP_192911856.1">
    <property type="nucleotide sequence ID" value="NZ_CP062789.1"/>
</dbReference>
<dbReference type="InterPro" id="IPR004473">
    <property type="entry name" value="Restrct_endonuc_typeI_HsdR"/>
</dbReference>
<accession>A0A7L9J2Z1</accession>
<keyword evidence="5 11" id="KW-0547">Nucleotide-binding</keyword>
<dbReference type="Gene3D" id="3.90.1570.50">
    <property type="match status" value="1"/>
</dbReference>
<dbReference type="InterPro" id="IPR027417">
    <property type="entry name" value="P-loop_NTPase"/>
</dbReference>
<sequence length="1072" mass="118730">MVDLGDFTEGAWEQLTLEALAEHEWPTKPGAAIAPGSGERAAWDDAIIPPRLLAAMARLNPTVPTDYLQQAMADIVAPKSQDAITENFRFHRFLVDGYRGVSYVDSDGREHNPTIRLVGARVEDNDYLAVNQVIVRVGEVERRFDLVLYLNGLPVAIIELKQAGAARVDLTAAHAQLTTYVRELPTVFRSVVMTVASDGLEAKYGTPFTPLNHFSPWNVDDDGKPITIGVQHEDSHYGSGIEHLVDGVFNPLRFLQLIWDFTAFDSDPDAGLLKRIAKPHQYFAVTKAVGTTVQAVKTNGKAGVVWHTQGSGKSMEMELYANKVMNHPDLLNPTIVVVTDRTELDGQLYETFHRSQLLPEAPVQVTRRAELRTALTERVTGGIYFTTLQKFGLSKAERDAGADHPMLTDRSNVIVIVDEAHRSHYDDLDGYARHLKDALPNATLIAFTGTPISFADRNTRDVFGDYIDIYDLSRAVDDGATVPVYFEPRLIKVGLAEGISEGDLDSAADEAAIGLDLAERERIEKSVAVINAVYGAPARLKTLAADIVDHWENRRSQMTKVIGANGKAMIVGATREICANLYGEIIALRPDWHSDDLHAGRIKVVYSGNATDQPPISDHVRRDSDNKVIKQRLRDVDDELEIVIVKDMMLTGYDSPPLHTLYLDRPLKGALLMQTLARVNRTYRGKQDGLLVAYAPLAENLNKALAEYSATDQASKPMGRNFDEAVALTETLVAQIGEVCAGFNWKAMLGHGQTAWIKAAVGMTEYLRSPSTPGNADLPDGEESLTARFRKLSAQLSRAWAIASGSETLDHLRPDVRFYEEVRVYMGKFDAIERQSRGEPVPAEIQRLLSRLVAESTESGEIVDIYEAAGLPKPSLADLGPEFADKATAATNPHLAIEALRALLVEESGQVSRHNLVRQRAFSERITELMNKYTNQQLTSAEVIAELIEMAKDIATEAKRGQEFEPELSEDQLAFYDAVAQNESAVELMGDEVLAQIARELTAVMQRDIKTDWTSRDDVRAKLRSSVKRLLVKYKYPPDKQPEAIRLVIEQMEAMAPWFAVGGRHVERAERA</sequence>
<dbReference type="Pfam" id="PF18766">
    <property type="entry name" value="SWI2_SNF2"/>
    <property type="match status" value="1"/>
</dbReference>
<dbReference type="InterPro" id="IPR014001">
    <property type="entry name" value="Helicase_ATP-bd"/>
</dbReference>
<dbReference type="GO" id="GO:0003677">
    <property type="term" value="F:DNA binding"/>
    <property type="evidence" value="ECO:0007669"/>
    <property type="project" value="UniProtKB-KW"/>
</dbReference>
<dbReference type="CDD" id="cd18800">
    <property type="entry name" value="SF2_C_EcoR124I-like"/>
    <property type="match status" value="1"/>
</dbReference>
<proteinExistence type="inferred from homology"/>
<evidence type="ECO:0000256" key="10">
    <source>
        <dbReference type="ARBA" id="ARBA00023125"/>
    </source>
</evidence>
<evidence type="ECO:0000256" key="4">
    <source>
        <dbReference type="ARBA" id="ARBA00022722"/>
    </source>
</evidence>
<dbReference type="NCBIfam" id="TIGR00348">
    <property type="entry name" value="hsdR"/>
    <property type="match status" value="1"/>
</dbReference>
<reference evidence="13 14" key="1">
    <citation type="submission" date="2020-10" db="EMBL/GenBank/DDBJ databases">
        <title>Janibacter indicus TT2 genome sequence.</title>
        <authorList>
            <person name="Lee K."/>
            <person name="Ganzorig M."/>
        </authorList>
    </citation>
    <scope>NUCLEOTIDE SEQUENCE [LARGE SCALE GENOMIC DNA]</scope>
    <source>
        <strain evidence="13 14">TT2</strain>
    </source>
</reference>
<keyword evidence="10 11" id="KW-0238">DNA-binding</keyword>
<keyword evidence="9 11" id="KW-0067">ATP-binding</keyword>
<dbReference type="EMBL" id="CP062789">
    <property type="protein sequence ID" value="QOK23976.1"/>
    <property type="molecule type" value="Genomic_DNA"/>
</dbReference>
<evidence type="ECO:0000256" key="8">
    <source>
        <dbReference type="ARBA" id="ARBA00022801"/>
    </source>
</evidence>
<evidence type="ECO:0000256" key="11">
    <source>
        <dbReference type="RuleBase" id="RU364115"/>
    </source>
</evidence>
<dbReference type="Pfam" id="PF11867">
    <property type="entry name" value="T1RH-like_C"/>
    <property type="match status" value="1"/>
</dbReference>
<comment type="subunit">
    <text evidence="3 11">The type I restriction/modification system is composed of three polypeptides R, M and S.</text>
</comment>
<dbReference type="Proteomes" id="UP000593998">
    <property type="component" value="Chromosome"/>
</dbReference>
<dbReference type="GO" id="GO:0009035">
    <property type="term" value="F:type I site-specific deoxyribonuclease activity"/>
    <property type="evidence" value="ECO:0007669"/>
    <property type="project" value="UniProtKB-EC"/>
</dbReference>
<comment type="function">
    <text evidence="11">Subunit R is required for both nuclease and ATPase activities, but not for modification.</text>
</comment>
<keyword evidence="7 13" id="KW-0255">Endonuclease</keyword>
<feature type="domain" description="Helicase ATP-binding" evidence="12">
    <location>
        <begin position="294"/>
        <end position="469"/>
    </location>
</feature>
<keyword evidence="4" id="KW-0540">Nuclease</keyword>
<dbReference type="Pfam" id="PF04313">
    <property type="entry name" value="HSDR_N"/>
    <property type="match status" value="1"/>
</dbReference>
<dbReference type="GO" id="GO:0005524">
    <property type="term" value="F:ATP binding"/>
    <property type="evidence" value="ECO:0007669"/>
    <property type="project" value="UniProtKB-KW"/>
</dbReference>
<dbReference type="InterPro" id="IPR055180">
    <property type="entry name" value="HsdR_RecA-like_helicase_dom_2"/>
</dbReference>
<dbReference type="InterPro" id="IPR040980">
    <property type="entry name" value="SWI2_SNF2"/>
</dbReference>
<dbReference type="SMART" id="SM00487">
    <property type="entry name" value="DEXDc"/>
    <property type="match status" value="1"/>
</dbReference>